<dbReference type="RefSeq" id="WP_008252535.1">
    <property type="nucleotide sequence ID" value="NZ_CP014544.1"/>
</dbReference>
<evidence type="ECO:0000313" key="2">
    <source>
        <dbReference type="Proteomes" id="UP000074119"/>
    </source>
</evidence>
<dbReference type="AlphaFoldDB" id="A0A127M9J6"/>
<name>A0A127M9J6_9GAMM</name>
<dbReference type="KEGG" id="zal:AZF00_17155"/>
<accession>A0A127M9J6</accession>
<reference evidence="1 2" key="1">
    <citation type="submission" date="2015-12" db="EMBL/GenBank/DDBJ databases">
        <authorList>
            <person name="Shamseldin A."/>
            <person name="Moawad H."/>
            <person name="Abd El-Rahim W.M."/>
            <person name="Sadowsky M.J."/>
        </authorList>
    </citation>
    <scope>NUCLEOTIDE SEQUENCE [LARGE SCALE GENOMIC DNA]</scope>
    <source>
        <strain evidence="1 2">SM2</strain>
    </source>
</reference>
<evidence type="ECO:0008006" key="3">
    <source>
        <dbReference type="Google" id="ProtNLM"/>
    </source>
</evidence>
<gene>
    <name evidence="1" type="ORF">AZF00_17155</name>
</gene>
<dbReference type="Proteomes" id="UP000074119">
    <property type="component" value="Chromosome"/>
</dbReference>
<sequence length="232" mass="27168">MYRQYDLDAQAGAEAFDRDLNGLSYTYGFGFSAVSVEAAFKNYYEQDRLIYYMAVDLKLNLYNLFSTIRELEALRSRSCMQEMFSFHNKWVNFVAVYRSFYDKFMNVAVKAGYPEKYDSFDRARSKAKTFRKIALENGAVYLEKVEMFLAFPEEFVLWTNEFINKINDQYRTAELHGSGKARKWVFTESDLSRTPYADLQDLVNHMGQFINILGCIFSGREFAELLEKELAP</sequence>
<proteinExistence type="predicted"/>
<evidence type="ECO:0000313" key="1">
    <source>
        <dbReference type="EMBL" id="AMO69923.1"/>
    </source>
</evidence>
<dbReference type="EMBL" id="CP014544">
    <property type="protein sequence ID" value="AMO69923.1"/>
    <property type="molecule type" value="Genomic_DNA"/>
</dbReference>
<protein>
    <recommendedName>
        <fullName evidence="3">Cthe-2314-like HEPN domain-containing protein</fullName>
    </recommendedName>
</protein>
<organism evidence="1 2">
    <name type="scientific">Zhongshania aliphaticivorans</name>
    <dbReference type="NCBI Taxonomy" id="1470434"/>
    <lineage>
        <taxon>Bacteria</taxon>
        <taxon>Pseudomonadati</taxon>
        <taxon>Pseudomonadota</taxon>
        <taxon>Gammaproteobacteria</taxon>
        <taxon>Cellvibrionales</taxon>
        <taxon>Spongiibacteraceae</taxon>
        <taxon>Zhongshania</taxon>
    </lineage>
</organism>